<dbReference type="SUPFAM" id="SSF50800">
    <property type="entry name" value="PK beta-barrel domain-like"/>
    <property type="match status" value="1"/>
</dbReference>
<dbReference type="InterPro" id="IPR011037">
    <property type="entry name" value="Pyrv_Knase-like_insert_dom_sf"/>
</dbReference>
<reference evidence="3" key="1">
    <citation type="journal article" date="2023" name="PLoS Negl. Trop. Dis.">
        <title>A genome sequence for Biomphalaria pfeifferi, the major vector snail for the human-infecting parasite Schistosoma mansoni.</title>
        <authorList>
            <person name="Bu L."/>
            <person name="Lu L."/>
            <person name="Laidemitt M.R."/>
            <person name="Zhang S.M."/>
            <person name="Mutuku M."/>
            <person name="Mkoji G."/>
            <person name="Steinauer M."/>
            <person name="Loker E.S."/>
        </authorList>
    </citation>
    <scope>NUCLEOTIDE SEQUENCE</scope>
    <source>
        <strain evidence="3">KasaAsao</strain>
    </source>
</reference>
<feature type="transmembrane region" description="Helical" evidence="1">
    <location>
        <begin position="65"/>
        <end position="89"/>
    </location>
</feature>
<name>A0AAD8FGZ7_BIOPF</name>
<evidence type="ECO:0000259" key="2">
    <source>
        <dbReference type="PROSITE" id="PS51340"/>
    </source>
</evidence>
<evidence type="ECO:0000313" key="3">
    <source>
        <dbReference type="EMBL" id="KAK0063528.1"/>
    </source>
</evidence>
<dbReference type="InterPro" id="IPR005303">
    <property type="entry name" value="MOCOS_middle"/>
</dbReference>
<sequence length="369" mass="41244">MVLNVDLVASRFRVREKVKNKFHQGKKICVKTIKKAKEVIVQAKSSAVAALTTTNWDTWESVKSALWRAAILALAAAGLYAAYTVYLILLAARKRNYQIGVVEGLICYPVTSCQGISFGTAHCSNAGITLQNVIDREYFIGTKEVSLEEDQVHMLRAPQLNEIKVLTDQRNIILSAPTKKPFKLSIEETKHIPSAGEMLRFGTIMVPVTNCGDKVSKYLSSVIKHDKKVSLYSYNKGLSSGIKMSYNFVPSSSIEAANTELNLNPPLTAEYFRPNILVSKTESFDEERWDKIHIGDTVTFKVEKKHICLVEENYSSDEKEWKMEVQPYKSLPKALFLPAYCKLVSVGVVATLLHGGIIHVGDQVYATYK</sequence>
<dbReference type="AlphaFoldDB" id="A0AAD8FGZ7"/>
<keyword evidence="1" id="KW-0812">Transmembrane</keyword>
<dbReference type="GO" id="GO:0003824">
    <property type="term" value="F:catalytic activity"/>
    <property type="evidence" value="ECO:0007669"/>
    <property type="project" value="InterPro"/>
</dbReference>
<evidence type="ECO:0000256" key="1">
    <source>
        <dbReference type="SAM" id="Phobius"/>
    </source>
</evidence>
<comment type="caution">
    <text evidence="3">The sequence shown here is derived from an EMBL/GenBank/DDBJ whole genome shotgun (WGS) entry which is preliminary data.</text>
</comment>
<dbReference type="PROSITE" id="PS51340">
    <property type="entry name" value="MOSC"/>
    <property type="match status" value="1"/>
</dbReference>
<keyword evidence="1" id="KW-0472">Membrane</keyword>
<dbReference type="GO" id="GO:0030151">
    <property type="term" value="F:molybdenum ion binding"/>
    <property type="evidence" value="ECO:0007669"/>
    <property type="project" value="InterPro"/>
</dbReference>
<dbReference type="GO" id="GO:0030170">
    <property type="term" value="F:pyridoxal phosphate binding"/>
    <property type="evidence" value="ECO:0007669"/>
    <property type="project" value="InterPro"/>
</dbReference>
<proteinExistence type="predicted"/>
<dbReference type="EMBL" id="JASAOG010000021">
    <property type="protein sequence ID" value="KAK0063528.1"/>
    <property type="molecule type" value="Genomic_DNA"/>
</dbReference>
<dbReference type="Proteomes" id="UP001233172">
    <property type="component" value="Unassembled WGS sequence"/>
</dbReference>
<keyword evidence="1" id="KW-1133">Transmembrane helix</keyword>
<gene>
    <name evidence="3" type="ORF">Bpfe_007169</name>
</gene>
<feature type="domain" description="MOSC" evidence="2">
    <location>
        <begin position="217"/>
        <end position="367"/>
    </location>
</feature>
<reference evidence="3" key="2">
    <citation type="submission" date="2023-04" db="EMBL/GenBank/DDBJ databases">
        <authorList>
            <person name="Bu L."/>
            <person name="Lu L."/>
            <person name="Laidemitt M.R."/>
            <person name="Zhang S.M."/>
            <person name="Mutuku M."/>
            <person name="Mkoji G."/>
            <person name="Steinauer M."/>
            <person name="Loker E.S."/>
        </authorList>
    </citation>
    <scope>NUCLEOTIDE SEQUENCE</scope>
    <source>
        <strain evidence="3">KasaAsao</strain>
        <tissue evidence="3">Whole Snail</tissue>
    </source>
</reference>
<dbReference type="Pfam" id="PF03473">
    <property type="entry name" value="MOSC"/>
    <property type="match status" value="1"/>
</dbReference>
<evidence type="ECO:0000313" key="4">
    <source>
        <dbReference type="Proteomes" id="UP001233172"/>
    </source>
</evidence>
<dbReference type="Pfam" id="PF03476">
    <property type="entry name" value="MOSC_N"/>
    <property type="match status" value="1"/>
</dbReference>
<organism evidence="3 4">
    <name type="scientific">Biomphalaria pfeifferi</name>
    <name type="common">Bloodfluke planorb</name>
    <name type="synonym">Freshwater snail</name>
    <dbReference type="NCBI Taxonomy" id="112525"/>
    <lineage>
        <taxon>Eukaryota</taxon>
        <taxon>Metazoa</taxon>
        <taxon>Spiralia</taxon>
        <taxon>Lophotrochozoa</taxon>
        <taxon>Mollusca</taxon>
        <taxon>Gastropoda</taxon>
        <taxon>Heterobranchia</taxon>
        <taxon>Euthyneura</taxon>
        <taxon>Panpulmonata</taxon>
        <taxon>Hygrophila</taxon>
        <taxon>Lymnaeoidea</taxon>
        <taxon>Planorbidae</taxon>
        <taxon>Biomphalaria</taxon>
    </lineage>
</organism>
<accession>A0AAD8FGZ7</accession>
<dbReference type="InterPro" id="IPR005302">
    <property type="entry name" value="MoCF_Sase_C"/>
</dbReference>
<protein>
    <submittedName>
        <fullName evidence="3">Mitochondrial amidoxime reducing component 2</fullName>
    </submittedName>
</protein>
<dbReference type="SUPFAM" id="SSF141673">
    <property type="entry name" value="MOSC N-terminal domain-like"/>
    <property type="match status" value="1"/>
</dbReference>
<keyword evidence="4" id="KW-1185">Reference proteome</keyword>